<dbReference type="PANTHER" id="PTHR15140">
    <property type="entry name" value="TUBULIN-SPECIFIC CHAPERONE E"/>
    <property type="match status" value="1"/>
</dbReference>
<dbReference type="GO" id="GO:0006952">
    <property type="term" value="P:defense response"/>
    <property type="evidence" value="ECO:0007669"/>
    <property type="project" value="UniProtKB-KW"/>
</dbReference>
<dbReference type="InterPro" id="IPR036388">
    <property type="entry name" value="WH-like_DNA-bd_sf"/>
</dbReference>
<name>A0A5A7RAN3_STRAF</name>
<dbReference type="InterPro" id="IPR032675">
    <property type="entry name" value="LRR_dom_sf"/>
</dbReference>
<evidence type="ECO:0000259" key="4">
    <source>
        <dbReference type="Pfam" id="PF23559"/>
    </source>
</evidence>
<reference evidence="6" key="1">
    <citation type="journal article" date="2019" name="Curr. Biol.">
        <title>Genome Sequence of Striga asiatica Provides Insight into the Evolution of Plant Parasitism.</title>
        <authorList>
            <person name="Yoshida S."/>
            <person name="Kim S."/>
            <person name="Wafula E.K."/>
            <person name="Tanskanen J."/>
            <person name="Kim Y.M."/>
            <person name="Honaas L."/>
            <person name="Yang Z."/>
            <person name="Spallek T."/>
            <person name="Conn C.E."/>
            <person name="Ichihashi Y."/>
            <person name="Cheong K."/>
            <person name="Cui S."/>
            <person name="Der J.P."/>
            <person name="Gundlach H."/>
            <person name="Jiao Y."/>
            <person name="Hori C."/>
            <person name="Ishida J.K."/>
            <person name="Kasahara H."/>
            <person name="Kiba T."/>
            <person name="Kim M.S."/>
            <person name="Koo N."/>
            <person name="Laohavisit A."/>
            <person name="Lee Y.H."/>
            <person name="Lumba S."/>
            <person name="McCourt P."/>
            <person name="Mortimer J.C."/>
            <person name="Mutuku J.M."/>
            <person name="Nomura T."/>
            <person name="Sasaki-Sekimoto Y."/>
            <person name="Seto Y."/>
            <person name="Wang Y."/>
            <person name="Wakatake T."/>
            <person name="Sakakibara H."/>
            <person name="Demura T."/>
            <person name="Yamaguchi S."/>
            <person name="Yoneyama K."/>
            <person name="Manabe R.I."/>
            <person name="Nelson D.C."/>
            <person name="Schulman A.H."/>
            <person name="Timko M.P."/>
            <person name="dePamphilis C.W."/>
            <person name="Choi D."/>
            <person name="Shirasu K."/>
        </authorList>
    </citation>
    <scope>NUCLEOTIDE SEQUENCE [LARGE SCALE GENOMIC DNA]</scope>
    <source>
        <strain evidence="6">cv. UVA1</strain>
    </source>
</reference>
<dbReference type="InterPro" id="IPR058922">
    <property type="entry name" value="WHD_DRP"/>
</dbReference>
<feature type="domain" description="Disease resistance protein winged helix" evidence="4">
    <location>
        <begin position="3"/>
        <end position="75"/>
    </location>
</feature>
<dbReference type="Gene3D" id="1.10.10.10">
    <property type="entry name" value="Winged helix-like DNA-binding domain superfamily/Winged helix DNA-binding domain"/>
    <property type="match status" value="1"/>
</dbReference>
<keyword evidence="6" id="KW-1185">Reference proteome</keyword>
<evidence type="ECO:0000256" key="2">
    <source>
        <dbReference type="ARBA" id="ARBA00022821"/>
    </source>
</evidence>
<dbReference type="SUPFAM" id="SSF52047">
    <property type="entry name" value="RNI-like"/>
    <property type="match status" value="1"/>
</dbReference>
<dbReference type="Gene3D" id="3.80.10.10">
    <property type="entry name" value="Ribonuclease Inhibitor"/>
    <property type="match status" value="1"/>
</dbReference>
<evidence type="ECO:0000256" key="3">
    <source>
        <dbReference type="ARBA" id="ARBA00022840"/>
    </source>
</evidence>
<comment type="caution">
    <text evidence="5">The sequence shown here is derived from an EMBL/GenBank/DDBJ whole genome shotgun (WGS) entry which is preliminary data.</text>
</comment>
<protein>
    <submittedName>
        <fullName evidence="5">Disease resistance protein</fullName>
    </submittedName>
</protein>
<evidence type="ECO:0000256" key="1">
    <source>
        <dbReference type="ARBA" id="ARBA00022741"/>
    </source>
</evidence>
<dbReference type="PANTHER" id="PTHR15140:SF33">
    <property type="entry name" value="LATE BLIGHT RESISTANCE PROTEIN HOMOLOG R1A-3 ISOFORM X1"/>
    <property type="match status" value="1"/>
</dbReference>
<dbReference type="Proteomes" id="UP000325081">
    <property type="component" value="Unassembled WGS sequence"/>
</dbReference>
<dbReference type="EMBL" id="BKCP01010626">
    <property type="protein sequence ID" value="GER53657.1"/>
    <property type="molecule type" value="Genomic_DNA"/>
</dbReference>
<accession>A0A5A7RAN3</accession>
<dbReference type="AlphaFoldDB" id="A0A5A7RAN3"/>
<sequence length="405" mass="46647">MGMFPEDHEIRIPTLLKLWVDEGFVKPVAGKSLETIARVVYLHDLVIRNLVMVCGWDCTGRIKYCGIHDLLRDLCIKEAEKYNFFRTMETTKTHNNNPEHHDQISWRAQRRIGIHHALSEGEYIPRPLPGAVQSASRARTLIREVTGRLESVVPFRLLRVLIDKGYGGGQGFHLWRYWPVLDIWRMPQLRHVTVNGFHLTDPPPMDEENGDQMVLENLQTLEDIDFSSSLSRPIEITLFPILLRKLTLEGTRLGWEEMGTKISSLPNLEALKLRYEAFVGPDWETADGGFPSLKYLEIFSCKDLQQWRVEATHFPSLERLDLSYLHKLKEIALEIGDITTLREINVVECNDSTVLSAKKILEEQQECLGEVGLQIKVRIYTQHSQLREESFKSTPNFTVEYVGSP</sequence>
<evidence type="ECO:0000313" key="5">
    <source>
        <dbReference type="EMBL" id="GER53657.1"/>
    </source>
</evidence>
<gene>
    <name evidence="5" type="ORF">STAS_31194</name>
</gene>
<keyword evidence="1" id="KW-0547">Nucleotide-binding</keyword>
<dbReference type="Pfam" id="PF23559">
    <property type="entry name" value="WHD_DRP"/>
    <property type="match status" value="1"/>
</dbReference>
<dbReference type="OrthoDB" id="909758at2759"/>
<keyword evidence="3" id="KW-0067">ATP-binding</keyword>
<keyword evidence="2" id="KW-0611">Plant defense</keyword>
<organism evidence="5 6">
    <name type="scientific">Striga asiatica</name>
    <name type="common">Asiatic witchweed</name>
    <name type="synonym">Buchnera asiatica</name>
    <dbReference type="NCBI Taxonomy" id="4170"/>
    <lineage>
        <taxon>Eukaryota</taxon>
        <taxon>Viridiplantae</taxon>
        <taxon>Streptophyta</taxon>
        <taxon>Embryophyta</taxon>
        <taxon>Tracheophyta</taxon>
        <taxon>Spermatophyta</taxon>
        <taxon>Magnoliopsida</taxon>
        <taxon>eudicotyledons</taxon>
        <taxon>Gunneridae</taxon>
        <taxon>Pentapetalae</taxon>
        <taxon>asterids</taxon>
        <taxon>lamiids</taxon>
        <taxon>Lamiales</taxon>
        <taxon>Orobanchaceae</taxon>
        <taxon>Buchnereae</taxon>
        <taxon>Striga</taxon>
    </lineage>
</organism>
<proteinExistence type="predicted"/>
<evidence type="ECO:0000313" key="6">
    <source>
        <dbReference type="Proteomes" id="UP000325081"/>
    </source>
</evidence>